<feature type="compositionally biased region" description="Low complexity" evidence="3">
    <location>
        <begin position="59"/>
        <end position="72"/>
    </location>
</feature>
<dbReference type="InterPro" id="IPR000953">
    <property type="entry name" value="Chromo/chromo_shadow_dom"/>
</dbReference>
<dbReference type="EMBL" id="CAAALY010107145">
    <property type="protein sequence ID" value="VEL29875.1"/>
    <property type="molecule type" value="Genomic_DNA"/>
</dbReference>
<protein>
    <recommendedName>
        <fullName evidence="4">Chromo domain-containing protein</fullName>
    </recommendedName>
</protein>
<evidence type="ECO:0000259" key="4">
    <source>
        <dbReference type="PROSITE" id="PS50013"/>
    </source>
</evidence>
<keyword evidence="2" id="KW-0539">Nucleus</keyword>
<evidence type="ECO:0000256" key="1">
    <source>
        <dbReference type="ARBA" id="ARBA00004123"/>
    </source>
</evidence>
<gene>
    <name evidence="5" type="ORF">PXEA_LOCUS23315</name>
</gene>
<dbReference type="OrthoDB" id="1918685at2759"/>
<feature type="region of interest" description="Disordered" evidence="3">
    <location>
        <begin position="97"/>
        <end position="120"/>
    </location>
</feature>
<dbReference type="PANTHER" id="PTHR22812">
    <property type="entry name" value="CHROMOBOX PROTEIN"/>
    <property type="match status" value="1"/>
</dbReference>
<comment type="subcellular location">
    <subcellularLocation>
        <location evidence="1">Nucleus</location>
    </subcellularLocation>
</comment>
<dbReference type="InterPro" id="IPR023779">
    <property type="entry name" value="Chromodomain_CS"/>
</dbReference>
<evidence type="ECO:0000256" key="3">
    <source>
        <dbReference type="SAM" id="MobiDB-lite"/>
    </source>
</evidence>
<dbReference type="Gene3D" id="2.40.50.40">
    <property type="match status" value="1"/>
</dbReference>
<dbReference type="AlphaFoldDB" id="A0A3S5FF70"/>
<dbReference type="InterPro" id="IPR016197">
    <property type="entry name" value="Chromo-like_dom_sf"/>
</dbReference>
<name>A0A3S5FF70_9PLAT</name>
<proteinExistence type="predicted"/>
<feature type="region of interest" description="Disordered" evidence="3">
    <location>
        <begin position="59"/>
        <end position="82"/>
    </location>
</feature>
<dbReference type="SMART" id="SM00298">
    <property type="entry name" value="CHROMO"/>
    <property type="match status" value="1"/>
</dbReference>
<dbReference type="PROSITE" id="PS50013">
    <property type="entry name" value="CHROMO_2"/>
    <property type="match status" value="1"/>
</dbReference>
<feature type="non-terminal residue" evidence="5">
    <location>
        <position position="1"/>
    </location>
</feature>
<evidence type="ECO:0000256" key="2">
    <source>
        <dbReference type="ARBA" id="ARBA00023242"/>
    </source>
</evidence>
<dbReference type="SUPFAM" id="SSF54160">
    <property type="entry name" value="Chromo domain-like"/>
    <property type="match status" value="1"/>
</dbReference>
<dbReference type="GO" id="GO:0005634">
    <property type="term" value="C:nucleus"/>
    <property type="evidence" value="ECO:0007669"/>
    <property type="project" value="UniProtKB-SubCell"/>
</dbReference>
<comment type="caution">
    <text evidence="5">The sequence shown here is derived from an EMBL/GenBank/DDBJ whole genome shotgun (WGS) entry which is preliminary data.</text>
</comment>
<dbReference type="Pfam" id="PF00385">
    <property type="entry name" value="Chromo"/>
    <property type="match status" value="1"/>
</dbReference>
<feature type="domain" description="Chromo" evidence="4">
    <location>
        <begin position="1"/>
        <end position="60"/>
    </location>
</feature>
<organism evidence="5 6">
    <name type="scientific">Protopolystoma xenopodis</name>
    <dbReference type="NCBI Taxonomy" id="117903"/>
    <lineage>
        <taxon>Eukaryota</taxon>
        <taxon>Metazoa</taxon>
        <taxon>Spiralia</taxon>
        <taxon>Lophotrochozoa</taxon>
        <taxon>Platyhelminthes</taxon>
        <taxon>Monogenea</taxon>
        <taxon>Polyopisthocotylea</taxon>
        <taxon>Polystomatidea</taxon>
        <taxon>Polystomatidae</taxon>
        <taxon>Protopolystoma</taxon>
    </lineage>
</organism>
<evidence type="ECO:0000313" key="5">
    <source>
        <dbReference type="EMBL" id="VEL29875.1"/>
    </source>
</evidence>
<dbReference type="InterPro" id="IPR023780">
    <property type="entry name" value="Chromo_domain"/>
</dbReference>
<feature type="region of interest" description="Disordered" evidence="3">
    <location>
        <begin position="201"/>
        <end position="243"/>
    </location>
</feature>
<dbReference type="PROSITE" id="PS00598">
    <property type="entry name" value="CHROMO_1"/>
    <property type="match status" value="1"/>
</dbReference>
<dbReference type="Proteomes" id="UP000784294">
    <property type="component" value="Unassembled WGS sequence"/>
</dbReference>
<reference evidence="5" key="1">
    <citation type="submission" date="2018-11" db="EMBL/GenBank/DDBJ databases">
        <authorList>
            <consortium name="Pathogen Informatics"/>
        </authorList>
    </citation>
    <scope>NUCLEOTIDE SEQUENCE</scope>
</reference>
<accession>A0A3S5FF70</accession>
<feature type="compositionally biased region" description="Polar residues" evidence="3">
    <location>
        <begin position="207"/>
        <end position="239"/>
    </location>
</feature>
<sequence>MVENIVGRKQRNGKILYRVRWEGFPPDQDSWEPLENLRESCLPLIKSFHLRHRRDNVSSRRSSLNSLLGRTRSQSEQKQIPDLLQTSLHKLTGYTSNAEQSYPDRSPSLNMPPPAPIQRTNPQRLASINEVTSAKNFASLNLSSTPNRLCTIAAIKNKRPNFTISSLDQNRLTSTLFEPTSAVITKLAKTLDVNSPTEELVEPPLLSSGQSFESTDSLQSKPFSRTLPQEIQPNLSSKPSVRKSAHTLIPSLSAACKILTDDTSVESTTKLSEPDQLVKFTSGSSLKCS</sequence>
<keyword evidence="6" id="KW-1185">Reference proteome</keyword>
<dbReference type="InterPro" id="IPR051219">
    <property type="entry name" value="Heterochromatin_chromo-domain"/>
</dbReference>
<dbReference type="CDD" id="cd00024">
    <property type="entry name" value="CD_CSD"/>
    <property type="match status" value="1"/>
</dbReference>
<evidence type="ECO:0000313" key="6">
    <source>
        <dbReference type="Proteomes" id="UP000784294"/>
    </source>
</evidence>